<name>A0A0K1RGH3_BTV</name>
<evidence type="ECO:0000256" key="12">
    <source>
        <dbReference type="ARBA" id="ARBA00023296"/>
    </source>
</evidence>
<reference evidence="13" key="1">
    <citation type="journal article" date="2015" name="PLoS Pathog.">
        <title>Widespread Reassortment Shapes the Evolution and Epidemiology of Bluetongue Virus following European Invasion.</title>
        <authorList>
            <person name="Nomikou K."/>
            <person name="Hughes J."/>
            <person name="Wash R."/>
            <person name="Kellam P."/>
            <person name="Breard E."/>
            <person name="Zientara S."/>
            <person name="Palmarini M."/>
            <person name="Biek R."/>
            <person name="Mertens P."/>
        </authorList>
    </citation>
    <scope>NUCLEOTIDE SEQUENCE</scope>
    <source>
        <strain evidence="13">LIB2008/08</strain>
    </source>
</reference>
<dbReference type="GO" id="GO:0039625">
    <property type="term" value="C:viral inner capsid"/>
    <property type="evidence" value="ECO:0007669"/>
    <property type="project" value="UniProtKB-KW"/>
</dbReference>
<organism evidence="13">
    <name type="scientific">Bluetongue virus 9</name>
    <dbReference type="NCBI Taxonomy" id="45032"/>
    <lineage>
        <taxon>Viruses</taxon>
        <taxon>Riboviria</taxon>
        <taxon>Orthornavirae</taxon>
        <taxon>Duplornaviricota</taxon>
        <taxon>Resentoviricetes</taxon>
        <taxon>Reovirales</taxon>
        <taxon>Sedoreoviridae</taxon>
        <taxon>Orbivirus</taxon>
        <taxon>Orbivirus caerulinguae</taxon>
        <taxon>Bluetongue virus</taxon>
    </lineage>
</organism>
<keyword evidence="10" id="KW-1164">Virus endocytosis by host</keyword>
<keyword evidence="11" id="KW-1153">Inner capsid protein</keyword>
<dbReference type="GO" id="GO:0005198">
    <property type="term" value="F:structural molecule activity"/>
    <property type="evidence" value="ECO:0007669"/>
    <property type="project" value="InterPro"/>
</dbReference>
<protein>
    <recommendedName>
        <fullName evidence="3">Outer capsid protein VP2</fullName>
    </recommendedName>
</protein>
<comment type="similarity">
    <text evidence="2">Belongs to the orbivirus VP2 family.</text>
</comment>
<sequence>MDEFGIPLYRSTHVPHHVLEDYELRVDLSDRVVHGGDRHDPKKLKERKAIDVPDGDVRLDLNYNPTDNEGNQIPGALDIALCARITRKSVKTNEGVAFTTNHKWMEWMLLDAMDVQPLKIDFAALGGAVKCDLFNSAIYVKKKHADAIMYRYIAVEDESRGCNHSRVQDVNHLINNGLYNVAQECAYAFKDTYVLRVHSQRESVEEPFEIGRPKVGSLGRNAVISMENPGYPLFRAGLLQVTVSGTIPADINDEMNRLNQIRSAWIRDKATREVRAIELCTLLSRIGRLKMDMEEEPKDEGAMSLRFQGKIDTMFFSENTEKTNMMRNISGRTDEERFYALLLICATDAYTRRIWRSNPYPCLRGTLIAAECVLGDAYKTLRQKFDWSVRHAADKAIENFSHIFTRINLFDTGKTPGARIIHWVQEMTMGTKTSWESGYPLKDEAPDDELHCRVDRDQHKEMVTRIIDGGWDHENFKIHKLFHEQGNIFLMDFEKDAKLTSRSEVEYPYYYDRWIYAPIFDTRYKIMETEIATAKNADPAIKRTLAPLMDDPVMLQLRTIGNLYDTRPAIMGSTLSARQAQTSLHKTLLDKAENERYYRSRGLEKRANPCSVCYTSSFVLQKVSELVLSLMIYHVDHDWEPLKQYNHPDVLSELSETVREIHDISQLIVLLVDLFFEQRRTVRPIEEARYVIYSIRMARGADRLNTFRRFFPAFGRALDVVNRATDVAHITALNFLPFFFLLGDNMIYKHREWTVPVLIYTEGVMIWPAQVGANFNRFGFCGFLNYMRFHAGSRLRAKPLDDAEKIVTREMLRYYMKTDIFDGGVQKNIRVTKSSQMEIYHSSLCGGLSDAVVYVLPISFPIKCLTLIIVGDDLVEPQMRFGRVMDFFRHVAEHVRGVASISISRNGDITTHSQGIVRVELLKKNILKYQFQVALLKVKGFVFGNDEILIKLLNV</sequence>
<evidence type="ECO:0000256" key="3">
    <source>
        <dbReference type="ARBA" id="ARBA00015347"/>
    </source>
</evidence>
<dbReference type="GO" id="GO:0019062">
    <property type="term" value="P:virion attachment to host cell"/>
    <property type="evidence" value="ECO:0007669"/>
    <property type="project" value="UniProtKB-KW"/>
</dbReference>
<evidence type="ECO:0000256" key="7">
    <source>
        <dbReference type="ARBA" id="ARBA00022595"/>
    </source>
</evidence>
<dbReference type="Pfam" id="PF00898">
    <property type="entry name" value="Orbi_VP2"/>
    <property type="match status" value="1"/>
</dbReference>
<keyword evidence="12" id="KW-1160">Virus entry into host cell</keyword>
<evidence type="ECO:0000313" key="13">
    <source>
        <dbReference type="EMBL" id="AKV60663.1"/>
    </source>
</evidence>
<proteinExistence type="inferred from homology"/>
<keyword evidence="9" id="KW-0946">Virion</keyword>
<accession>A0A0K1RGH3</accession>
<keyword evidence="4" id="KW-0167">Capsid protein</keyword>
<comment type="subcellular location">
    <subcellularLocation>
        <location evidence="1">Virion</location>
    </subcellularLocation>
</comment>
<dbReference type="EMBL" id="KP821086">
    <property type="protein sequence ID" value="AKV60663.1"/>
    <property type="molecule type" value="Genomic_RNA"/>
</dbReference>
<evidence type="ECO:0000256" key="4">
    <source>
        <dbReference type="ARBA" id="ARBA00022561"/>
    </source>
</evidence>
<dbReference type="GO" id="GO:0075512">
    <property type="term" value="P:clathrin-dependent endocytosis of virus by host cell"/>
    <property type="evidence" value="ECO:0007669"/>
    <property type="project" value="UniProtKB-KW"/>
</dbReference>
<keyword evidence="6" id="KW-0945">Host-virus interaction</keyword>
<evidence type="ECO:0000256" key="11">
    <source>
        <dbReference type="ARBA" id="ARBA00022996"/>
    </source>
</evidence>
<evidence type="ECO:0000256" key="6">
    <source>
        <dbReference type="ARBA" id="ARBA00022581"/>
    </source>
</evidence>
<dbReference type="InterPro" id="IPR001742">
    <property type="entry name" value="Capsid_VP2_Orbivir"/>
</dbReference>
<evidence type="ECO:0000256" key="2">
    <source>
        <dbReference type="ARBA" id="ARBA00008722"/>
    </source>
</evidence>
<evidence type="ECO:0000256" key="9">
    <source>
        <dbReference type="ARBA" id="ARBA00022844"/>
    </source>
</evidence>
<evidence type="ECO:0000256" key="5">
    <source>
        <dbReference type="ARBA" id="ARBA00022570"/>
    </source>
</evidence>
<evidence type="ECO:0000256" key="1">
    <source>
        <dbReference type="ARBA" id="ARBA00004328"/>
    </source>
</evidence>
<evidence type="ECO:0000256" key="8">
    <source>
        <dbReference type="ARBA" id="ARBA00022804"/>
    </source>
</evidence>
<evidence type="ECO:0000256" key="10">
    <source>
        <dbReference type="ARBA" id="ARBA00022890"/>
    </source>
</evidence>
<keyword evidence="5" id="KW-1165">Clathrin-mediated endocytosis of virus by host</keyword>
<keyword evidence="8" id="KW-1161">Viral attachment to host cell</keyword>
<keyword evidence="7" id="KW-1162">Viral penetration into host cytoplasm</keyword>